<dbReference type="AlphaFoldDB" id="A0AAV0XRY1"/>
<protein>
    <submittedName>
        <fullName evidence="1">Uncharacterized protein</fullName>
    </submittedName>
</protein>
<accession>A0AAV0XRY1</accession>
<proteinExistence type="predicted"/>
<evidence type="ECO:0000313" key="1">
    <source>
        <dbReference type="EMBL" id="CAI6370906.1"/>
    </source>
</evidence>
<keyword evidence="2" id="KW-1185">Reference proteome</keyword>
<organism evidence="1 2">
    <name type="scientific">Macrosiphum euphorbiae</name>
    <name type="common">potato aphid</name>
    <dbReference type="NCBI Taxonomy" id="13131"/>
    <lineage>
        <taxon>Eukaryota</taxon>
        <taxon>Metazoa</taxon>
        <taxon>Ecdysozoa</taxon>
        <taxon>Arthropoda</taxon>
        <taxon>Hexapoda</taxon>
        <taxon>Insecta</taxon>
        <taxon>Pterygota</taxon>
        <taxon>Neoptera</taxon>
        <taxon>Paraneoptera</taxon>
        <taxon>Hemiptera</taxon>
        <taxon>Sternorrhyncha</taxon>
        <taxon>Aphidomorpha</taxon>
        <taxon>Aphidoidea</taxon>
        <taxon>Aphididae</taxon>
        <taxon>Macrosiphini</taxon>
        <taxon>Macrosiphum</taxon>
    </lineage>
</organism>
<name>A0AAV0XRY1_9HEMI</name>
<sequence>MESCRWQIRAAAQLMGPLPAARVNPSPALYVTGFDCAGPISKRHGEIRSRVLTKAPFVCFSTRAIHLELRKADLNPFQQWDEFYRSQQNIGWVPKQ</sequence>
<evidence type="ECO:0000313" key="2">
    <source>
        <dbReference type="Proteomes" id="UP001160148"/>
    </source>
</evidence>
<comment type="caution">
    <text evidence="1">The sequence shown here is derived from an EMBL/GenBank/DDBJ whole genome shotgun (WGS) entry which is preliminary data.</text>
</comment>
<gene>
    <name evidence="1" type="ORF">MEUPH1_LOCUS24981</name>
</gene>
<dbReference type="EMBL" id="CARXXK010000627">
    <property type="protein sequence ID" value="CAI6370906.1"/>
    <property type="molecule type" value="Genomic_DNA"/>
</dbReference>
<dbReference type="Proteomes" id="UP001160148">
    <property type="component" value="Unassembled WGS sequence"/>
</dbReference>
<reference evidence="1 2" key="1">
    <citation type="submission" date="2023-01" db="EMBL/GenBank/DDBJ databases">
        <authorList>
            <person name="Whitehead M."/>
        </authorList>
    </citation>
    <scope>NUCLEOTIDE SEQUENCE [LARGE SCALE GENOMIC DNA]</scope>
</reference>